<reference evidence="2 3" key="1">
    <citation type="submission" date="2018-06" db="EMBL/GenBank/DDBJ databases">
        <authorList>
            <consortium name="Pathogen Informatics"/>
            <person name="Doyle S."/>
        </authorList>
    </citation>
    <scope>NUCLEOTIDE SEQUENCE [LARGE SCALE GENOMIC DNA]</scope>
    <source>
        <strain evidence="2 3">NCTC8261</strain>
    </source>
</reference>
<dbReference type="GO" id="GO:0016757">
    <property type="term" value="F:glycosyltransferase activity"/>
    <property type="evidence" value="ECO:0007669"/>
    <property type="project" value="UniProtKB-KW"/>
</dbReference>
<evidence type="ECO:0000313" key="2">
    <source>
        <dbReference type="EMBL" id="SUH34044.1"/>
    </source>
</evidence>
<dbReference type="SUPFAM" id="SSF53756">
    <property type="entry name" value="UDP-Glycosyltransferase/glycogen phosphorylase"/>
    <property type="match status" value="1"/>
</dbReference>
<evidence type="ECO:0000313" key="3">
    <source>
        <dbReference type="Proteomes" id="UP000254712"/>
    </source>
</evidence>
<dbReference type="EC" id="2.4.-.-" evidence="2"/>
<dbReference type="InterPro" id="IPR001296">
    <property type="entry name" value="Glyco_trans_1"/>
</dbReference>
<keyword evidence="2" id="KW-0808">Transferase</keyword>
<organism evidence="2 3">
    <name type="scientific">Salmonella enterica I</name>
    <dbReference type="NCBI Taxonomy" id="59201"/>
    <lineage>
        <taxon>Bacteria</taxon>
        <taxon>Pseudomonadati</taxon>
        <taxon>Pseudomonadota</taxon>
        <taxon>Gammaproteobacteria</taxon>
        <taxon>Enterobacterales</taxon>
        <taxon>Enterobacteriaceae</taxon>
        <taxon>Salmonella</taxon>
    </lineage>
</organism>
<proteinExistence type="predicted"/>
<feature type="domain" description="Glycosyl transferase family 1" evidence="1">
    <location>
        <begin position="42"/>
        <end position="109"/>
    </location>
</feature>
<dbReference type="Pfam" id="PF00534">
    <property type="entry name" value="Glycos_transf_1"/>
    <property type="match status" value="1"/>
</dbReference>
<evidence type="ECO:0000259" key="1">
    <source>
        <dbReference type="Pfam" id="PF00534"/>
    </source>
</evidence>
<sequence>MLTNKQIADFQKHYQTEAERFHILPPGIYPDRKYSQQIPNSRQIYRQKNGISEQQKLLLQVGSDFTRKGVDRSIEALASLPESLRQNTVLYVVGRISRRSLQHWLKEAASARMYIFSPDVMISRS</sequence>
<dbReference type="Gene3D" id="3.40.50.2000">
    <property type="entry name" value="Glycogen Phosphorylase B"/>
    <property type="match status" value="1"/>
</dbReference>
<keyword evidence="2" id="KW-0328">Glycosyltransferase</keyword>
<dbReference type="EMBL" id="UGXT01000002">
    <property type="protein sequence ID" value="SUH34044.1"/>
    <property type="molecule type" value="Genomic_DNA"/>
</dbReference>
<protein>
    <submittedName>
        <fullName evidence="2">Glucosyltransferase</fullName>
        <ecNumber evidence="2">2.4.-.-</ecNumber>
    </submittedName>
</protein>
<accession>A0A379WJM7</accession>
<dbReference type="Proteomes" id="UP000254712">
    <property type="component" value="Unassembled WGS sequence"/>
</dbReference>
<dbReference type="AlphaFoldDB" id="A0A379WJM7"/>
<name>A0A379WJM7_SALET</name>
<gene>
    <name evidence="2" type="primary">rfaG_2</name>
    <name evidence="2" type="ORF">NCTC8261_00213</name>
</gene>